<organism evidence="2 3">
    <name type="scientific">Streptomyces venetus</name>
    <dbReference type="NCBI Taxonomy" id="1701086"/>
    <lineage>
        <taxon>Bacteria</taxon>
        <taxon>Bacillati</taxon>
        <taxon>Actinomycetota</taxon>
        <taxon>Actinomycetes</taxon>
        <taxon>Kitasatosporales</taxon>
        <taxon>Streptomycetaceae</taxon>
        <taxon>Streptomyces</taxon>
    </lineage>
</organism>
<feature type="compositionally biased region" description="Basic and acidic residues" evidence="1">
    <location>
        <begin position="56"/>
        <end position="76"/>
    </location>
</feature>
<dbReference type="EMBL" id="BAABET010000005">
    <property type="protein sequence ID" value="GAA4315034.1"/>
    <property type="molecule type" value="Genomic_DNA"/>
</dbReference>
<evidence type="ECO:0000313" key="3">
    <source>
        <dbReference type="Proteomes" id="UP001501115"/>
    </source>
</evidence>
<name>A0ABP8G0X9_9ACTN</name>
<accession>A0ABP8G0X9</accession>
<dbReference type="Proteomes" id="UP001501115">
    <property type="component" value="Unassembled WGS sequence"/>
</dbReference>
<comment type="caution">
    <text evidence="2">The sequence shown here is derived from an EMBL/GenBank/DDBJ whole genome shotgun (WGS) entry which is preliminary data.</text>
</comment>
<feature type="region of interest" description="Disordered" evidence="1">
    <location>
        <begin position="1"/>
        <end position="90"/>
    </location>
</feature>
<evidence type="ECO:0008006" key="4">
    <source>
        <dbReference type="Google" id="ProtNLM"/>
    </source>
</evidence>
<dbReference type="RefSeq" id="WP_345662612.1">
    <property type="nucleotide sequence ID" value="NZ_BAABET010000005.1"/>
</dbReference>
<dbReference type="SUPFAM" id="SSF52540">
    <property type="entry name" value="P-loop containing nucleoside triphosphate hydrolases"/>
    <property type="match status" value="1"/>
</dbReference>
<proteinExistence type="predicted"/>
<gene>
    <name evidence="2" type="ORF">GCM10023086_36640</name>
</gene>
<keyword evidence="3" id="KW-1185">Reference proteome</keyword>
<feature type="compositionally biased region" description="Basic and acidic residues" evidence="1">
    <location>
        <begin position="1"/>
        <end position="10"/>
    </location>
</feature>
<protein>
    <recommendedName>
        <fullName evidence="4">AAA+ ATPase domain-containing protein</fullName>
    </recommendedName>
</protein>
<reference evidence="3" key="1">
    <citation type="journal article" date="2019" name="Int. J. Syst. Evol. Microbiol.">
        <title>The Global Catalogue of Microorganisms (GCM) 10K type strain sequencing project: providing services to taxonomists for standard genome sequencing and annotation.</title>
        <authorList>
            <consortium name="The Broad Institute Genomics Platform"/>
            <consortium name="The Broad Institute Genome Sequencing Center for Infectious Disease"/>
            <person name="Wu L."/>
            <person name="Ma J."/>
        </authorList>
    </citation>
    <scope>NUCLEOTIDE SEQUENCE [LARGE SCALE GENOMIC DNA]</scope>
    <source>
        <strain evidence="3">JCM 31290</strain>
    </source>
</reference>
<evidence type="ECO:0000256" key="1">
    <source>
        <dbReference type="SAM" id="MobiDB-lite"/>
    </source>
</evidence>
<feature type="compositionally biased region" description="Acidic residues" evidence="1">
    <location>
        <begin position="38"/>
        <end position="55"/>
    </location>
</feature>
<evidence type="ECO:0000313" key="2">
    <source>
        <dbReference type="EMBL" id="GAA4315034.1"/>
    </source>
</evidence>
<sequence>MNEEHEEHSEQSAAPQGEPEAQPSQDVPDTPAQAESPAEPEAESEAESEAQPESEPEPRKTGESEPRQQDPPEKTDPSAPATAATPSEQVHHNSVNQYFYGELNASGAQFGIGTAGSDNARRRAVGRLDAGEADAILAPYVKPACFERAALALEQDGVVVLVGPPGTGKRSGAVALVDALADGSEYVVLSPGRSLDDLASGRVAFEKGVGYVLLDRMSDDTSQTADFDWRRVRDTVREHDARLVVTTVHPVDGGVVESVRHVSWELPDLTAVLRVRLVREGCARDTVEGAVSRMPDGCRIAEVAAAAERIARGAAPDEVWRDYGSGAAQPVRDWFAEDRTPQEWAEVTTLAFVNGAGYRDFETCQERLENWVQPAFAAPVTEEEQAAAARRAVNRRQSLSHNDLVAVEQRKNGALTRTALVFPHPQYRQWALEELWTRLSTPYWNGVRDWLTELVGAQPGLGLQLSVAQGLALLTRPAFDEVADNYLHPWAGGAAGPAGQSTATLVLQCMCLDESLAATALGVARGWARSYDPVLRSTAAAAFSGALGVRFPTDAVTILLKMIVRRGGLPVDAAFALAGLVAVLAECGQDTGAVFRPLAYRLRAQRETLTGQYKENLLGATLTVLRARDARTGRLVCASLLERDVRRTATIGELWAGVLDNLPRRGRALAALNATLRELPAVSERPEQVAERFGEAVGEALPPDDGPPLAAALRQVAARADEQTTAVVEIFLTAVLSTKG</sequence>
<feature type="compositionally biased region" description="Low complexity" evidence="1">
    <location>
        <begin position="77"/>
        <end position="87"/>
    </location>
</feature>
<dbReference type="InterPro" id="IPR027417">
    <property type="entry name" value="P-loop_NTPase"/>
</dbReference>